<dbReference type="RefSeq" id="WP_377723817.1">
    <property type="nucleotide sequence ID" value="NZ_JBHSEW010000002.1"/>
</dbReference>
<reference evidence="4" key="1">
    <citation type="journal article" date="2019" name="Int. J. Syst. Evol. Microbiol.">
        <title>The Global Catalogue of Microorganisms (GCM) 10K type strain sequencing project: providing services to taxonomists for standard genome sequencing and annotation.</title>
        <authorList>
            <consortium name="The Broad Institute Genomics Platform"/>
            <consortium name="The Broad Institute Genome Sequencing Center for Infectious Disease"/>
            <person name="Wu L."/>
            <person name="Ma J."/>
        </authorList>
    </citation>
    <scope>NUCLEOTIDE SEQUENCE [LARGE SCALE GENOMIC DNA]</scope>
    <source>
        <strain evidence="4">JCM 11650</strain>
    </source>
</reference>
<feature type="chain" id="PRO_5045495840" evidence="2">
    <location>
        <begin position="23"/>
        <end position="188"/>
    </location>
</feature>
<evidence type="ECO:0000256" key="1">
    <source>
        <dbReference type="ARBA" id="ARBA00022729"/>
    </source>
</evidence>
<proteinExistence type="predicted"/>
<dbReference type="PANTHER" id="PTHR33420">
    <property type="entry name" value="FIMBRIAL SUBUNIT ELFA-RELATED"/>
    <property type="match status" value="1"/>
</dbReference>
<dbReference type="InterPro" id="IPR008966">
    <property type="entry name" value="Adhesion_dom_sf"/>
</dbReference>
<dbReference type="EMBL" id="JBHSEW010000002">
    <property type="protein sequence ID" value="MFC4621151.1"/>
    <property type="molecule type" value="Genomic_DNA"/>
</dbReference>
<sequence>MKKAILSLAVFSALGFSAVSHAASIGATGNISFNGGLTAETCSLENSGATGTGGNLSYDMGVVTTKSLGSEAAPATPVTVGGIASSTTMNLKLACASGSSVELKLTPTTRVNKGIGVSGGATNVQIMLMQGSSTLDFSTGSATLTAPLSGGVANFVLNAYYTLQAGKTIAQVTTGSANGSLAYVLSYN</sequence>
<dbReference type="SUPFAM" id="SSF49401">
    <property type="entry name" value="Bacterial adhesins"/>
    <property type="match status" value="1"/>
</dbReference>
<organism evidence="3 4">
    <name type="scientific">Comamonas nitrativorans</name>
    <dbReference type="NCBI Taxonomy" id="108437"/>
    <lineage>
        <taxon>Bacteria</taxon>
        <taxon>Pseudomonadati</taxon>
        <taxon>Pseudomonadota</taxon>
        <taxon>Betaproteobacteria</taxon>
        <taxon>Burkholderiales</taxon>
        <taxon>Comamonadaceae</taxon>
        <taxon>Comamonas</taxon>
    </lineage>
</organism>
<protein>
    <submittedName>
        <fullName evidence="3">Fimbrial protein</fullName>
    </submittedName>
</protein>
<dbReference type="PANTHER" id="PTHR33420:SF3">
    <property type="entry name" value="FIMBRIAL SUBUNIT ELFA"/>
    <property type="match status" value="1"/>
</dbReference>
<keyword evidence="1 2" id="KW-0732">Signal</keyword>
<gene>
    <name evidence="3" type="ORF">ACFO3A_02835</name>
</gene>
<feature type="signal peptide" evidence="2">
    <location>
        <begin position="1"/>
        <end position="22"/>
    </location>
</feature>
<dbReference type="InterPro" id="IPR036937">
    <property type="entry name" value="Adhesion_dom_fimbrial_sf"/>
</dbReference>
<evidence type="ECO:0000256" key="2">
    <source>
        <dbReference type="SAM" id="SignalP"/>
    </source>
</evidence>
<comment type="caution">
    <text evidence="3">The sequence shown here is derived from an EMBL/GenBank/DDBJ whole genome shotgun (WGS) entry which is preliminary data.</text>
</comment>
<dbReference type="Proteomes" id="UP001595967">
    <property type="component" value="Unassembled WGS sequence"/>
</dbReference>
<evidence type="ECO:0000313" key="3">
    <source>
        <dbReference type="EMBL" id="MFC4621151.1"/>
    </source>
</evidence>
<accession>A0ABV9GW82</accession>
<evidence type="ECO:0000313" key="4">
    <source>
        <dbReference type="Proteomes" id="UP001595967"/>
    </source>
</evidence>
<keyword evidence="4" id="KW-1185">Reference proteome</keyword>
<dbReference type="Gene3D" id="2.60.40.1090">
    <property type="entry name" value="Fimbrial-type adhesion domain"/>
    <property type="match status" value="1"/>
</dbReference>
<name>A0ABV9GW82_9BURK</name>
<dbReference type="InterPro" id="IPR050263">
    <property type="entry name" value="Bact_Fimbrial_Adh_Pro"/>
</dbReference>